<keyword evidence="2" id="KW-1185">Reference proteome</keyword>
<dbReference type="Proteomes" id="UP000186096">
    <property type="component" value="Unassembled WGS sequence"/>
</dbReference>
<dbReference type="Pfam" id="PF13374">
    <property type="entry name" value="TPR_10"/>
    <property type="match status" value="1"/>
</dbReference>
<dbReference type="RefSeq" id="WP_143734656.1">
    <property type="nucleotide sequence ID" value="NZ_FTNI01000029.1"/>
</dbReference>
<feature type="non-terminal residue" evidence="1">
    <location>
        <position position="1"/>
    </location>
</feature>
<dbReference type="SUPFAM" id="SSF48452">
    <property type="entry name" value="TPR-like"/>
    <property type="match status" value="1"/>
</dbReference>
<dbReference type="AlphaFoldDB" id="A0A1N7GJF3"/>
<dbReference type="EMBL" id="FTNI01000029">
    <property type="protein sequence ID" value="SIS12733.1"/>
    <property type="molecule type" value="Genomic_DNA"/>
</dbReference>
<dbReference type="STRING" id="58117.SAMN05421833_129108"/>
<sequence length="82" mass="9027">GPDHPSTLTSRNNLAGAYRSAGDLTRAIPLLEQTLTNCERVLGPDHPTTHVVRGNLEIARDAYARTSSGGWRRWFQGRLGSR</sequence>
<gene>
    <name evidence="1" type="ORF">SAMN05421833_129108</name>
</gene>
<name>A0A1N7GJF3_9ACTN</name>
<protein>
    <submittedName>
        <fullName evidence="1">Tetratricopeptide repeat-containing protein</fullName>
    </submittedName>
</protein>
<dbReference type="Gene3D" id="1.25.40.10">
    <property type="entry name" value="Tetratricopeptide repeat domain"/>
    <property type="match status" value="1"/>
</dbReference>
<proteinExistence type="predicted"/>
<reference evidence="2" key="1">
    <citation type="submission" date="2017-01" db="EMBL/GenBank/DDBJ databases">
        <authorList>
            <person name="Varghese N."/>
            <person name="Submissions S."/>
        </authorList>
    </citation>
    <scope>NUCLEOTIDE SEQUENCE [LARGE SCALE GENOMIC DNA]</scope>
    <source>
        <strain evidence="2">ATCC 12950</strain>
    </source>
</reference>
<evidence type="ECO:0000313" key="1">
    <source>
        <dbReference type="EMBL" id="SIS12733.1"/>
    </source>
</evidence>
<evidence type="ECO:0000313" key="2">
    <source>
        <dbReference type="Proteomes" id="UP000186096"/>
    </source>
</evidence>
<accession>A0A1N7GJF3</accession>
<organism evidence="1 2">
    <name type="scientific">Microbispora rosea</name>
    <dbReference type="NCBI Taxonomy" id="58117"/>
    <lineage>
        <taxon>Bacteria</taxon>
        <taxon>Bacillati</taxon>
        <taxon>Actinomycetota</taxon>
        <taxon>Actinomycetes</taxon>
        <taxon>Streptosporangiales</taxon>
        <taxon>Streptosporangiaceae</taxon>
        <taxon>Microbispora</taxon>
    </lineage>
</organism>
<dbReference type="OrthoDB" id="580767at2"/>
<dbReference type="InterPro" id="IPR011990">
    <property type="entry name" value="TPR-like_helical_dom_sf"/>
</dbReference>